<dbReference type="KEGG" id="qsa:O6P43_014799"/>
<proteinExistence type="predicted"/>
<accession>A0AAD7LVG0</accession>
<dbReference type="InterPro" id="IPR044549">
    <property type="entry name" value="bHLH_AtIBH1-like"/>
</dbReference>
<evidence type="ECO:0000313" key="5">
    <source>
        <dbReference type="EMBL" id="KAJ7965093.1"/>
    </source>
</evidence>
<organism evidence="5 6">
    <name type="scientific">Quillaja saponaria</name>
    <name type="common">Soap bark tree</name>
    <dbReference type="NCBI Taxonomy" id="32244"/>
    <lineage>
        <taxon>Eukaryota</taxon>
        <taxon>Viridiplantae</taxon>
        <taxon>Streptophyta</taxon>
        <taxon>Embryophyta</taxon>
        <taxon>Tracheophyta</taxon>
        <taxon>Spermatophyta</taxon>
        <taxon>Magnoliopsida</taxon>
        <taxon>eudicotyledons</taxon>
        <taxon>Gunneridae</taxon>
        <taxon>Pentapetalae</taxon>
        <taxon>rosids</taxon>
        <taxon>fabids</taxon>
        <taxon>Fabales</taxon>
        <taxon>Quillajaceae</taxon>
        <taxon>Quillaja</taxon>
    </lineage>
</organism>
<gene>
    <name evidence="5" type="ORF">O6P43_014799</name>
</gene>
<evidence type="ECO:0000256" key="4">
    <source>
        <dbReference type="ARBA" id="ARBA00023242"/>
    </source>
</evidence>
<dbReference type="GO" id="GO:0005634">
    <property type="term" value="C:nucleus"/>
    <property type="evidence" value="ECO:0007669"/>
    <property type="project" value="UniProtKB-SubCell"/>
</dbReference>
<protein>
    <submittedName>
        <fullName evidence="5">Transcription factor like</fullName>
    </submittedName>
</protein>
<comment type="caution">
    <text evidence="5">The sequence shown here is derived from an EMBL/GenBank/DDBJ whole genome shotgun (WGS) entry which is preliminary data.</text>
</comment>
<reference evidence="5" key="1">
    <citation type="journal article" date="2023" name="Science">
        <title>Elucidation of the pathway for biosynthesis of saponin adjuvants from the soapbark tree.</title>
        <authorList>
            <person name="Reed J."/>
            <person name="Orme A."/>
            <person name="El-Demerdash A."/>
            <person name="Owen C."/>
            <person name="Martin L.B.B."/>
            <person name="Misra R.C."/>
            <person name="Kikuchi S."/>
            <person name="Rejzek M."/>
            <person name="Martin A.C."/>
            <person name="Harkess A."/>
            <person name="Leebens-Mack J."/>
            <person name="Louveau T."/>
            <person name="Stephenson M.J."/>
            <person name="Osbourn A."/>
        </authorList>
    </citation>
    <scope>NUCLEOTIDE SEQUENCE</scope>
    <source>
        <strain evidence="5">S10</strain>
    </source>
</reference>
<evidence type="ECO:0000313" key="6">
    <source>
        <dbReference type="Proteomes" id="UP001163823"/>
    </source>
</evidence>
<keyword evidence="3" id="KW-0804">Transcription</keyword>
<dbReference type="CDD" id="cd11444">
    <property type="entry name" value="bHLH_AtIBH1_like"/>
    <property type="match status" value="1"/>
</dbReference>
<evidence type="ECO:0000256" key="3">
    <source>
        <dbReference type="ARBA" id="ARBA00023163"/>
    </source>
</evidence>
<keyword evidence="6" id="KW-1185">Reference proteome</keyword>
<dbReference type="InterPro" id="IPR044660">
    <property type="entry name" value="IBH1-like"/>
</dbReference>
<dbReference type="PANTHER" id="PTHR33124">
    <property type="entry name" value="TRANSCRIPTION FACTOR IBH1-LIKE 1"/>
    <property type="match status" value="1"/>
</dbReference>
<evidence type="ECO:0000256" key="2">
    <source>
        <dbReference type="ARBA" id="ARBA00023015"/>
    </source>
</evidence>
<evidence type="ECO:0000256" key="1">
    <source>
        <dbReference type="ARBA" id="ARBA00004123"/>
    </source>
</evidence>
<dbReference type="EMBL" id="JARAOO010000006">
    <property type="protein sequence ID" value="KAJ7965093.1"/>
    <property type="molecule type" value="Genomic_DNA"/>
</dbReference>
<name>A0AAD7LVG0_QUISA</name>
<dbReference type="PANTHER" id="PTHR33124:SF43">
    <property type="entry name" value="TRANSCRIPTION FACTOR PAR2"/>
    <property type="match status" value="1"/>
</dbReference>
<keyword evidence="2" id="KW-0805">Transcription regulation</keyword>
<dbReference type="GO" id="GO:0006355">
    <property type="term" value="P:regulation of DNA-templated transcription"/>
    <property type="evidence" value="ECO:0007669"/>
    <property type="project" value="InterPro"/>
</dbReference>
<keyword evidence="4" id="KW-0539">Nucleus</keyword>
<dbReference type="AlphaFoldDB" id="A0AAD7LVG0"/>
<sequence length="144" mass="16868">MENAKTQIIKPTFQRKSRQPQKCSEMGIEVRKSVPIFRRNRRPQTYHLMKCRRKKMRELRMQHKEKEVNVGVNGSCGEEEVDDEKEKVEQKIEALQRIVPGGESFGVDKLFEETAGYIVALQYQVKTMRALASFFEKDKRKFGG</sequence>
<dbReference type="Proteomes" id="UP001163823">
    <property type="component" value="Chromosome 6"/>
</dbReference>
<comment type="subcellular location">
    <subcellularLocation>
        <location evidence="1">Nucleus</location>
    </subcellularLocation>
</comment>